<dbReference type="CDD" id="cd00041">
    <property type="entry name" value="CUB"/>
    <property type="match status" value="2"/>
</dbReference>
<dbReference type="CDD" id="cd00112">
    <property type="entry name" value="LDLa"/>
    <property type="match status" value="1"/>
</dbReference>
<comment type="caution">
    <text evidence="5">The sequence shown here is derived from an EMBL/GenBank/DDBJ whole genome shotgun (WGS) entry which is preliminary data.</text>
</comment>
<evidence type="ECO:0000256" key="2">
    <source>
        <dbReference type="ARBA" id="ARBA00023157"/>
    </source>
</evidence>
<protein>
    <recommendedName>
        <fullName evidence="4">CUB domain-containing protein</fullName>
    </recommendedName>
</protein>
<feature type="domain" description="CUB" evidence="4">
    <location>
        <begin position="1"/>
        <end position="108"/>
    </location>
</feature>
<dbReference type="AlphaFoldDB" id="A0A2G8L9W5"/>
<dbReference type="FunFam" id="2.60.120.290:FF:000056">
    <property type="entry name" value="C-type LECtin"/>
    <property type="match status" value="1"/>
</dbReference>
<dbReference type="SMART" id="SM00192">
    <property type="entry name" value="LDLa"/>
    <property type="match status" value="1"/>
</dbReference>
<feature type="domain" description="CUB" evidence="4">
    <location>
        <begin position="144"/>
        <end position="255"/>
    </location>
</feature>
<feature type="non-terminal residue" evidence="5">
    <location>
        <position position="312"/>
    </location>
</feature>
<dbReference type="Gene3D" id="4.10.400.10">
    <property type="entry name" value="Low-density Lipoprotein Receptor"/>
    <property type="match status" value="1"/>
</dbReference>
<dbReference type="PROSITE" id="PS01180">
    <property type="entry name" value="CUB"/>
    <property type="match status" value="2"/>
</dbReference>
<feature type="disulfide bond" evidence="3">
    <location>
        <begin position="116"/>
        <end position="134"/>
    </location>
</feature>
<dbReference type="SUPFAM" id="SSF49854">
    <property type="entry name" value="Spermadhesin, CUB domain"/>
    <property type="match status" value="2"/>
</dbReference>
<organism evidence="5 6">
    <name type="scientific">Stichopus japonicus</name>
    <name type="common">Sea cucumber</name>
    <dbReference type="NCBI Taxonomy" id="307972"/>
    <lineage>
        <taxon>Eukaryota</taxon>
        <taxon>Metazoa</taxon>
        <taxon>Echinodermata</taxon>
        <taxon>Eleutherozoa</taxon>
        <taxon>Echinozoa</taxon>
        <taxon>Holothuroidea</taxon>
        <taxon>Aspidochirotacea</taxon>
        <taxon>Aspidochirotida</taxon>
        <taxon>Stichopodidae</taxon>
        <taxon>Apostichopus</taxon>
    </lineage>
</organism>
<dbReference type="Pfam" id="PF00057">
    <property type="entry name" value="Ldl_recept_a"/>
    <property type="match status" value="1"/>
</dbReference>
<keyword evidence="6" id="KW-1185">Reference proteome</keyword>
<keyword evidence="1" id="KW-0677">Repeat</keyword>
<evidence type="ECO:0000313" key="5">
    <source>
        <dbReference type="EMBL" id="PIK57053.1"/>
    </source>
</evidence>
<dbReference type="Pfam" id="PF00431">
    <property type="entry name" value="CUB"/>
    <property type="match status" value="2"/>
</dbReference>
<evidence type="ECO:0000313" key="6">
    <source>
        <dbReference type="Proteomes" id="UP000230750"/>
    </source>
</evidence>
<dbReference type="EMBL" id="MRZV01000155">
    <property type="protein sequence ID" value="PIK57053.1"/>
    <property type="molecule type" value="Genomic_DNA"/>
</dbReference>
<reference evidence="5 6" key="1">
    <citation type="journal article" date="2017" name="PLoS Biol.">
        <title>The sea cucumber genome provides insights into morphological evolution and visceral regeneration.</title>
        <authorList>
            <person name="Zhang X."/>
            <person name="Sun L."/>
            <person name="Yuan J."/>
            <person name="Sun Y."/>
            <person name="Gao Y."/>
            <person name="Zhang L."/>
            <person name="Li S."/>
            <person name="Dai H."/>
            <person name="Hamel J.F."/>
            <person name="Liu C."/>
            <person name="Yu Y."/>
            <person name="Liu S."/>
            <person name="Lin W."/>
            <person name="Guo K."/>
            <person name="Jin S."/>
            <person name="Xu P."/>
            <person name="Storey K.B."/>
            <person name="Huan P."/>
            <person name="Zhang T."/>
            <person name="Zhou Y."/>
            <person name="Zhang J."/>
            <person name="Lin C."/>
            <person name="Li X."/>
            <person name="Xing L."/>
            <person name="Huo D."/>
            <person name="Sun M."/>
            <person name="Wang L."/>
            <person name="Mercier A."/>
            <person name="Li F."/>
            <person name="Yang H."/>
            <person name="Xiang J."/>
        </authorList>
    </citation>
    <scope>NUCLEOTIDE SEQUENCE [LARGE SCALE GENOMIC DNA]</scope>
    <source>
        <strain evidence="5">Shaxun</strain>
        <tissue evidence="5">Muscle</tissue>
    </source>
</reference>
<gene>
    <name evidence="5" type="ORF">BSL78_06049</name>
</gene>
<dbReference type="InterPro" id="IPR035914">
    <property type="entry name" value="Sperma_CUB_dom_sf"/>
</dbReference>
<dbReference type="InterPro" id="IPR002172">
    <property type="entry name" value="LDrepeatLR_classA_rpt"/>
</dbReference>
<dbReference type="Gene3D" id="2.60.120.290">
    <property type="entry name" value="Spermadhesin, CUB domain"/>
    <property type="match status" value="2"/>
</dbReference>
<dbReference type="PANTHER" id="PTHR24251:SF37">
    <property type="entry name" value="CUB DOMAIN-CONTAINING PROTEIN"/>
    <property type="match status" value="1"/>
</dbReference>
<keyword evidence="2 3" id="KW-1015">Disulfide bond</keyword>
<dbReference type="PROSITE" id="PS50068">
    <property type="entry name" value="LDLRA_2"/>
    <property type="match status" value="1"/>
</dbReference>
<evidence type="ECO:0000256" key="3">
    <source>
        <dbReference type="PROSITE-ProRule" id="PRU00124"/>
    </source>
</evidence>
<name>A0A2G8L9W5_STIJA</name>
<proteinExistence type="predicted"/>
<dbReference type="OrthoDB" id="431034at2759"/>
<dbReference type="SMART" id="SM00042">
    <property type="entry name" value="CUB"/>
    <property type="match status" value="2"/>
</dbReference>
<accession>A0A2G8L9W5</accession>
<dbReference type="PANTHER" id="PTHR24251">
    <property type="entry name" value="OVOCHYMASE-RELATED"/>
    <property type="match status" value="1"/>
</dbReference>
<dbReference type="Proteomes" id="UP000230750">
    <property type="component" value="Unassembled WGS sequence"/>
</dbReference>
<dbReference type="InterPro" id="IPR000859">
    <property type="entry name" value="CUB_dom"/>
</dbReference>
<feature type="non-terminal residue" evidence="5">
    <location>
        <position position="1"/>
    </location>
</feature>
<evidence type="ECO:0000256" key="1">
    <source>
        <dbReference type="ARBA" id="ARBA00022737"/>
    </source>
</evidence>
<dbReference type="SUPFAM" id="SSF57424">
    <property type="entry name" value="LDL receptor-like module"/>
    <property type="match status" value="1"/>
</dbReference>
<sequence>LLDEESTLVVKSPNYPDEYLNSQSITWIIGSVSGTRLHLHFDGFDLERGYDFLYIGSGNSLSDESLLHTLTGPRIPDDITIDDNQTWLYFASDGSITKSGFQVQISVLSENASFVCDNGQVIPNSWVCDIIVDCPNTEDETLDCSPLKEGDWFLVSSPGYAFENYPDAFSRTYLYAAEYQLNVRVTFLAFDLEDGYDLLTVGYGSDPNDESTIGHVLTGSDLPEDIVSPLSSLWLMFSTDASVTKTGFLANVTITSKEREPCSEFLEVTTEVQTLERIQTTRGDDCGISLVSSDVRMKIRLVIDNAEIDCNT</sequence>
<dbReference type="InterPro" id="IPR036055">
    <property type="entry name" value="LDL_receptor-like_sf"/>
</dbReference>
<comment type="caution">
    <text evidence="3">Lacks conserved residue(s) required for the propagation of feature annotation.</text>
</comment>
<evidence type="ECO:0000259" key="4">
    <source>
        <dbReference type="PROSITE" id="PS01180"/>
    </source>
</evidence>